<evidence type="ECO:0000313" key="7">
    <source>
        <dbReference type="EMBL" id="KZM23122.1"/>
    </source>
</evidence>
<keyword evidence="4" id="KW-0949">S-adenosyl-L-methionine</keyword>
<reference evidence="7 8" key="1">
    <citation type="journal article" date="2016" name="Sci. Rep.">
        <title>Draft genome sequencing and secretome analysis of fungal phytopathogen Ascochyta rabiei provides insight into the necrotrophic effector repertoire.</title>
        <authorList>
            <person name="Verma S."/>
            <person name="Gazara R.K."/>
            <person name="Nizam S."/>
            <person name="Parween S."/>
            <person name="Chattopadhyay D."/>
            <person name="Verma P.K."/>
        </authorList>
    </citation>
    <scope>NUCLEOTIDE SEQUENCE [LARGE SCALE GENOMIC DNA]</scope>
    <source>
        <strain evidence="7 8">ArDII</strain>
    </source>
</reference>
<evidence type="ECO:0000313" key="8">
    <source>
        <dbReference type="Proteomes" id="UP000076837"/>
    </source>
</evidence>
<evidence type="ECO:0000256" key="1">
    <source>
        <dbReference type="ARBA" id="ARBA00012880"/>
    </source>
</evidence>
<sequence length="301" mass="33333">MGSFDQSKAYAAQEEEGAFFDDGREIELLHFVYSHPNIEKIRGSPENVLAAIDEYGRTKKYLMNVGEDKGRIVTDLIAETKPKTMVSQTVEFEYPIDERTKVELGGYVGYSCVLFGAAVRKAGGQRYFSLERDPAFAAVTMSLVDLAGLSDVVKVIVGSSDESIARLYQSGQLKHIDLMFLDHYKPAYTTDLKLCEELGLITEGSVLAADNVIKPGNPPYLKYVRSTVEEKVKEAKQSGSSNTEGIAETNVKMYEKRYGEAKFNQSPGKPTLIYESKLVNSYEPTGVPDGIEITRCTGEQK</sequence>
<dbReference type="SUPFAM" id="SSF53335">
    <property type="entry name" value="S-adenosyl-L-methionine-dependent methyltransferases"/>
    <property type="match status" value="1"/>
</dbReference>
<organism evidence="7 8">
    <name type="scientific">Didymella rabiei</name>
    <name type="common">Chickpea ascochyta blight fungus</name>
    <name type="synonym">Mycosphaerella rabiei</name>
    <dbReference type="NCBI Taxonomy" id="5454"/>
    <lineage>
        <taxon>Eukaryota</taxon>
        <taxon>Fungi</taxon>
        <taxon>Dikarya</taxon>
        <taxon>Ascomycota</taxon>
        <taxon>Pezizomycotina</taxon>
        <taxon>Dothideomycetes</taxon>
        <taxon>Pleosporomycetidae</taxon>
        <taxon>Pleosporales</taxon>
        <taxon>Pleosporineae</taxon>
        <taxon>Didymellaceae</taxon>
        <taxon>Ascochyta</taxon>
    </lineage>
</organism>
<dbReference type="STRING" id="5454.A0A163DF84"/>
<dbReference type="PANTHER" id="PTHR43836">
    <property type="entry name" value="CATECHOL O-METHYLTRANSFERASE 1-RELATED"/>
    <property type="match status" value="1"/>
</dbReference>
<dbReference type="PANTHER" id="PTHR43836:SF2">
    <property type="entry name" value="CATECHOL O-METHYLTRANSFERASE 1-RELATED"/>
    <property type="match status" value="1"/>
</dbReference>
<dbReference type="Gene3D" id="3.40.50.150">
    <property type="entry name" value="Vaccinia Virus protein VP39"/>
    <property type="match status" value="1"/>
</dbReference>
<proteinExistence type="inferred from homology"/>
<evidence type="ECO:0000256" key="3">
    <source>
        <dbReference type="ARBA" id="ARBA00022679"/>
    </source>
</evidence>
<comment type="caution">
    <text evidence="7">The sequence shown here is derived from an EMBL/GenBank/DDBJ whole genome shotgun (WGS) entry which is preliminary data.</text>
</comment>
<dbReference type="InterPro" id="IPR029063">
    <property type="entry name" value="SAM-dependent_MTases_sf"/>
</dbReference>
<comment type="similarity">
    <text evidence="6">Belongs to the class I-like SAM-binding methyltransferase superfamily. Cation-dependent O-methyltransferase family.</text>
</comment>
<dbReference type="EC" id="2.1.1.6" evidence="1"/>
<accession>A0A163DF84</accession>
<keyword evidence="8" id="KW-1185">Reference proteome</keyword>
<protein>
    <recommendedName>
        <fullName evidence="1">catechol O-methyltransferase</fullName>
        <ecNumber evidence="1">2.1.1.6</ecNumber>
    </recommendedName>
</protein>
<evidence type="ECO:0000256" key="5">
    <source>
        <dbReference type="ARBA" id="ARBA00022939"/>
    </source>
</evidence>
<dbReference type="Proteomes" id="UP000076837">
    <property type="component" value="Unassembled WGS sequence"/>
</dbReference>
<gene>
    <name evidence="7" type="ORF">ST47_g5763</name>
</gene>
<dbReference type="OrthoDB" id="186626at2759"/>
<dbReference type="GO" id="GO:0006584">
    <property type="term" value="P:catecholamine metabolic process"/>
    <property type="evidence" value="ECO:0007669"/>
    <property type="project" value="UniProtKB-KW"/>
</dbReference>
<evidence type="ECO:0000256" key="4">
    <source>
        <dbReference type="ARBA" id="ARBA00022691"/>
    </source>
</evidence>
<keyword evidence="3 7" id="KW-0808">Transferase</keyword>
<dbReference type="GO" id="GO:0008171">
    <property type="term" value="F:O-methyltransferase activity"/>
    <property type="evidence" value="ECO:0007669"/>
    <property type="project" value="InterPro"/>
</dbReference>
<dbReference type="AlphaFoldDB" id="A0A163DF84"/>
<name>A0A163DF84_DIDRA</name>
<dbReference type="Pfam" id="PF13578">
    <property type="entry name" value="Methyltransf_24"/>
    <property type="match status" value="1"/>
</dbReference>
<keyword evidence="2 7" id="KW-0489">Methyltransferase</keyword>
<evidence type="ECO:0000256" key="2">
    <source>
        <dbReference type="ARBA" id="ARBA00022603"/>
    </source>
</evidence>
<evidence type="ECO:0000256" key="6">
    <source>
        <dbReference type="ARBA" id="ARBA00023453"/>
    </source>
</evidence>
<dbReference type="GO" id="GO:0032259">
    <property type="term" value="P:methylation"/>
    <property type="evidence" value="ECO:0007669"/>
    <property type="project" value="UniProtKB-KW"/>
</dbReference>
<dbReference type="EMBL" id="JYNV01000200">
    <property type="protein sequence ID" value="KZM23122.1"/>
    <property type="molecule type" value="Genomic_DNA"/>
</dbReference>
<dbReference type="InterPro" id="IPR002935">
    <property type="entry name" value="SAM_O-MeTrfase"/>
</dbReference>
<keyword evidence="5" id="KW-0128">Catecholamine metabolism</keyword>
<dbReference type="PROSITE" id="PS51682">
    <property type="entry name" value="SAM_OMT_I"/>
    <property type="match status" value="1"/>
</dbReference>